<dbReference type="SUPFAM" id="SSF46785">
    <property type="entry name" value="Winged helix' DNA-binding domain"/>
    <property type="match status" value="1"/>
</dbReference>
<dbReference type="PROSITE" id="PS00658">
    <property type="entry name" value="FORK_HEAD_2"/>
    <property type="match status" value="1"/>
</dbReference>
<dbReference type="SMART" id="SM00339">
    <property type="entry name" value="FH"/>
    <property type="match status" value="1"/>
</dbReference>
<dbReference type="Gene3D" id="1.10.10.10">
    <property type="entry name" value="Winged helix-like DNA-binding domain superfamily/Winged helix DNA-binding domain"/>
    <property type="match status" value="1"/>
</dbReference>
<sequence>MVDQTDYSNTSLHLGILDAKNTRFGLQNNIIKDSELTNTSPGEEYLNTISDKKDNLNNIKKRRNTDTTLLIEKNICSKDNLKLKRPRSDSYKDKITCKKMIPKSAANDNTLSSTIDIAFLLDDKATIKTQNSGKLPYSYATLITYAILHHPQKKMTLSEIYTWLLEKFPHFKSSGSGWKNSIRHNLSLNKTFVRIPRPVNQPGKGAYWAVDLSVLSESIYLKSRNRRINAESLNKSGLWLHNNKFQPAHPKQHISPLNPINGLNGPSVGHQKSKSEINIAPYDSKPSFLIKSDDIRSNSFSQSNTNDIYNVPSNVLGITNSNGFTENHIHNLLPMFPNFDTESQKTEHNFSPFQKSILNTNFTPNINHNLNQNIPNGFNMNFNNSQVQCQANYKALLPLHQDNQCHLKDFSFNNSSPQEFFNINNENQTDISNSPFNNNRDMMNIVNAMQQNNNSNDTILNSFNYNSLKQNCLDFKNENFTDIEKYHITQANNVYLLEKDNVPIFPNFKTNDLDGFNKINSTENKEINSPFIFYENKMPNYLAKSKKSAKNVKKISSKPLLGKKISANLEKNIKSTIKIKCDDKKNESEKHENKVPKQNSNDNHFGEEEKNSIVDNLKDNTTKYEKLNTPTFDENKNYEVMETLKDYNLDSIGDIKELGSEFFNDSNVIINEDFLKNIGYLITESEFGTNTTDKSDSTVGEFDCLALDKHKDLSENSNDLVFNKDMKSYFGISTMNTDLGNIQNNFKDSAKNDIFLGSYVDQNQNKFSDILSNMIETDSDWIAKIF</sequence>
<dbReference type="STRING" id="133385.A0A2T9YRH6"/>
<evidence type="ECO:0000256" key="3">
    <source>
        <dbReference type="ARBA" id="ARBA00023163"/>
    </source>
</evidence>
<dbReference type="FunFam" id="1.10.10.10:FF:000135">
    <property type="entry name" value="forkhead box protein G1"/>
    <property type="match status" value="1"/>
</dbReference>
<evidence type="ECO:0000256" key="1">
    <source>
        <dbReference type="ARBA" id="ARBA00023015"/>
    </source>
</evidence>
<accession>A0A2T9YRH6</accession>
<dbReference type="GO" id="GO:0000981">
    <property type="term" value="F:DNA-binding transcription factor activity, RNA polymerase II-specific"/>
    <property type="evidence" value="ECO:0007669"/>
    <property type="project" value="TreeGrafter"/>
</dbReference>
<dbReference type="OrthoDB" id="5954824at2759"/>
<feature type="compositionally biased region" description="Basic and acidic residues" evidence="6">
    <location>
        <begin position="583"/>
        <end position="595"/>
    </location>
</feature>
<dbReference type="InterPro" id="IPR036388">
    <property type="entry name" value="WH-like_DNA-bd_sf"/>
</dbReference>
<dbReference type="PROSITE" id="PS50039">
    <property type="entry name" value="FORK_HEAD_3"/>
    <property type="match status" value="1"/>
</dbReference>
<evidence type="ECO:0000256" key="2">
    <source>
        <dbReference type="ARBA" id="ARBA00023125"/>
    </source>
</evidence>
<evidence type="ECO:0000256" key="4">
    <source>
        <dbReference type="ARBA" id="ARBA00023242"/>
    </source>
</evidence>
<comment type="subcellular location">
    <subcellularLocation>
        <location evidence="5">Nucleus</location>
    </subcellularLocation>
</comment>
<reference evidence="8 9" key="1">
    <citation type="journal article" date="2018" name="MBio">
        <title>Comparative Genomics Reveals the Core Gene Toolbox for the Fungus-Insect Symbiosis.</title>
        <authorList>
            <person name="Wang Y."/>
            <person name="Stata M."/>
            <person name="Wang W."/>
            <person name="Stajich J.E."/>
            <person name="White M.M."/>
            <person name="Moncalvo J.M."/>
        </authorList>
    </citation>
    <scope>NUCLEOTIDE SEQUENCE [LARGE SCALE GENOMIC DNA]</scope>
    <source>
        <strain evidence="8 9">SWE-8-4</strain>
    </source>
</reference>
<evidence type="ECO:0000256" key="5">
    <source>
        <dbReference type="PROSITE-ProRule" id="PRU00089"/>
    </source>
</evidence>
<dbReference type="InterPro" id="IPR045912">
    <property type="entry name" value="FOXJ2/3-like"/>
</dbReference>
<dbReference type="InterPro" id="IPR001766">
    <property type="entry name" value="Fork_head_dom"/>
</dbReference>
<dbReference type="EMBL" id="MBFR01000070">
    <property type="protein sequence ID" value="PVU94932.1"/>
    <property type="molecule type" value="Genomic_DNA"/>
</dbReference>
<feature type="DNA-binding region" description="Fork-head" evidence="5">
    <location>
        <begin position="134"/>
        <end position="230"/>
    </location>
</feature>
<dbReference type="PANTHER" id="PTHR46078">
    <property type="entry name" value="FORKHEAD BOX PROTEIN J2 FAMILY MEMBER"/>
    <property type="match status" value="1"/>
</dbReference>
<feature type="domain" description="Fork-head" evidence="7">
    <location>
        <begin position="134"/>
        <end position="230"/>
    </location>
</feature>
<keyword evidence="4 5" id="KW-0539">Nucleus</keyword>
<keyword evidence="1" id="KW-0805">Transcription regulation</keyword>
<evidence type="ECO:0000256" key="6">
    <source>
        <dbReference type="SAM" id="MobiDB-lite"/>
    </source>
</evidence>
<keyword evidence="3" id="KW-0804">Transcription</keyword>
<protein>
    <recommendedName>
        <fullName evidence="7">Fork-head domain-containing protein</fullName>
    </recommendedName>
</protein>
<comment type="caution">
    <text evidence="8">The sequence shown here is derived from an EMBL/GenBank/DDBJ whole genome shotgun (WGS) entry which is preliminary data.</text>
</comment>
<name>A0A2T9YRH6_9FUNG</name>
<dbReference type="PRINTS" id="PR00053">
    <property type="entry name" value="FORKHEAD"/>
</dbReference>
<keyword evidence="9" id="KW-1185">Reference proteome</keyword>
<dbReference type="AlphaFoldDB" id="A0A2T9YRH6"/>
<dbReference type="GO" id="GO:0005634">
    <property type="term" value="C:nucleus"/>
    <property type="evidence" value="ECO:0007669"/>
    <property type="project" value="UniProtKB-SubCell"/>
</dbReference>
<dbReference type="Proteomes" id="UP000245383">
    <property type="component" value="Unassembled WGS sequence"/>
</dbReference>
<dbReference type="InterPro" id="IPR030456">
    <property type="entry name" value="TF_fork_head_CS_2"/>
</dbReference>
<proteinExistence type="predicted"/>
<evidence type="ECO:0000313" key="8">
    <source>
        <dbReference type="EMBL" id="PVU94932.1"/>
    </source>
</evidence>
<dbReference type="Pfam" id="PF00250">
    <property type="entry name" value="Forkhead"/>
    <property type="match status" value="1"/>
</dbReference>
<gene>
    <name evidence="8" type="ORF">BB561_002174</name>
</gene>
<dbReference type="GO" id="GO:0000978">
    <property type="term" value="F:RNA polymerase II cis-regulatory region sequence-specific DNA binding"/>
    <property type="evidence" value="ECO:0007669"/>
    <property type="project" value="TreeGrafter"/>
</dbReference>
<organism evidence="8 9">
    <name type="scientific">Smittium simulii</name>
    <dbReference type="NCBI Taxonomy" id="133385"/>
    <lineage>
        <taxon>Eukaryota</taxon>
        <taxon>Fungi</taxon>
        <taxon>Fungi incertae sedis</taxon>
        <taxon>Zoopagomycota</taxon>
        <taxon>Kickxellomycotina</taxon>
        <taxon>Harpellomycetes</taxon>
        <taxon>Harpellales</taxon>
        <taxon>Legeriomycetaceae</taxon>
        <taxon>Smittium</taxon>
    </lineage>
</organism>
<dbReference type="PANTHER" id="PTHR46078:SF2">
    <property type="entry name" value="FORK-HEAD DOMAIN-CONTAINING PROTEIN"/>
    <property type="match status" value="1"/>
</dbReference>
<dbReference type="CDD" id="cd20024">
    <property type="entry name" value="FH_FOXJ2-like"/>
    <property type="match status" value="1"/>
</dbReference>
<dbReference type="InterPro" id="IPR036390">
    <property type="entry name" value="WH_DNA-bd_sf"/>
</dbReference>
<feature type="region of interest" description="Disordered" evidence="6">
    <location>
        <begin position="583"/>
        <end position="612"/>
    </location>
</feature>
<keyword evidence="2 5" id="KW-0238">DNA-binding</keyword>
<evidence type="ECO:0000259" key="7">
    <source>
        <dbReference type="PROSITE" id="PS50039"/>
    </source>
</evidence>
<evidence type="ECO:0000313" key="9">
    <source>
        <dbReference type="Proteomes" id="UP000245383"/>
    </source>
</evidence>